<feature type="region of interest" description="Disordered" evidence="7">
    <location>
        <begin position="684"/>
        <end position="714"/>
    </location>
</feature>
<protein>
    <submittedName>
        <fullName evidence="9">YgiQ family radical SAM protein</fullName>
    </submittedName>
</protein>
<dbReference type="InterPro" id="IPR024560">
    <property type="entry name" value="UPF0313_C"/>
</dbReference>
<keyword evidence="4 6" id="KW-0408">Iron</keyword>
<dbReference type="InterPro" id="IPR013704">
    <property type="entry name" value="UPF0313_N"/>
</dbReference>
<evidence type="ECO:0000256" key="2">
    <source>
        <dbReference type="ARBA" id="ARBA00022691"/>
    </source>
</evidence>
<feature type="binding site" evidence="6">
    <location>
        <position position="322"/>
    </location>
    <ligand>
        <name>[4Fe-4S] cluster</name>
        <dbReference type="ChEBI" id="CHEBI:49883"/>
        <note>4Fe-4S-S-AdoMet</note>
    </ligand>
</feature>
<evidence type="ECO:0000259" key="8">
    <source>
        <dbReference type="PROSITE" id="PS51918"/>
    </source>
</evidence>
<dbReference type="SMART" id="SM00729">
    <property type="entry name" value="Elp3"/>
    <property type="match status" value="1"/>
</dbReference>
<dbReference type="NCBIfam" id="TIGR03904">
    <property type="entry name" value="SAM_YgiQ"/>
    <property type="match status" value="1"/>
</dbReference>
<evidence type="ECO:0000256" key="7">
    <source>
        <dbReference type="SAM" id="MobiDB-lite"/>
    </source>
</evidence>
<dbReference type="EMBL" id="JANDWU010000006">
    <property type="protein sequence ID" value="MCP9548844.1"/>
    <property type="molecule type" value="Genomic_DNA"/>
</dbReference>
<evidence type="ECO:0000256" key="6">
    <source>
        <dbReference type="HAMAP-Rule" id="MF_01251"/>
    </source>
</evidence>
<feature type="region of interest" description="Disordered" evidence="7">
    <location>
        <begin position="615"/>
        <end position="670"/>
    </location>
</feature>
<dbReference type="SFLD" id="SFLDG01082">
    <property type="entry name" value="B12-binding_domain_containing"/>
    <property type="match status" value="1"/>
</dbReference>
<evidence type="ECO:0000256" key="1">
    <source>
        <dbReference type="ARBA" id="ARBA00022485"/>
    </source>
</evidence>
<reference evidence="9" key="1">
    <citation type="submission" date="2022-07" db="EMBL/GenBank/DDBJ databases">
        <title>Prevotella copri.</title>
        <authorList>
            <person name="Yang C."/>
        </authorList>
    </citation>
    <scope>NUCLEOTIDE SEQUENCE</scope>
    <source>
        <strain evidence="9">HF1805</strain>
    </source>
</reference>
<dbReference type="PROSITE" id="PS51918">
    <property type="entry name" value="RADICAL_SAM"/>
    <property type="match status" value="1"/>
</dbReference>
<keyword evidence="5 6" id="KW-0411">Iron-sulfur</keyword>
<keyword evidence="3 6" id="KW-0479">Metal-binding</keyword>
<gene>
    <name evidence="9" type="ORF">NNC68_05040</name>
</gene>
<dbReference type="SUPFAM" id="SSF102114">
    <property type="entry name" value="Radical SAM enzymes"/>
    <property type="match status" value="1"/>
</dbReference>
<dbReference type="GO" id="GO:0005506">
    <property type="term" value="F:iron ion binding"/>
    <property type="evidence" value="ECO:0007669"/>
    <property type="project" value="UniProtKB-UniRule"/>
</dbReference>
<evidence type="ECO:0000313" key="9">
    <source>
        <dbReference type="EMBL" id="MCP9548844.1"/>
    </source>
</evidence>
<evidence type="ECO:0000313" key="10">
    <source>
        <dbReference type="Proteomes" id="UP001205506"/>
    </source>
</evidence>
<comment type="caution">
    <text evidence="9">The sequence shown here is derived from an EMBL/GenBank/DDBJ whole genome shotgun (WGS) entry which is preliminary data.</text>
</comment>
<evidence type="ECO:0000256" key="4">
    <source>
        <dbReference type="ARBA" id="ARBA00023004"/>
    </source>
</evidence>
<feature type="binding site" evidence="6">
    <location>
        <position position="319"/>
    </location>
    <ligand>
        <name>[4Fe-4S] cluster</name>
        <dbReference type="ChEBI" id="CHEBI:49883"/>
        <note>4Fe-4S-S-AdoMet</note>
    </ligand>
</feature>
<dbReference type="PANTHER" id="PTHR32331">
    <property type="entry name" value="UPF0313 PROTEIN YGIQ"/>
    <property type="match status" value="1"/>
</dbReference>
<dbReference type="AlphaFoldDB" id="A0AAW5I6L1"/>
<feature type="compositionally biased region" description="Polar residues" evidence="7">
    <location>
        <begin position="696"/>
        <end position="712"/>
    </location>
</feature>
<feature type="binding site" evidence="6">
    <location>
        <position position="315"/>
    </location>
    <ligand>
        <name>[4Fe-4S] cluster</name>
        <dbReference type="ChEBI" id="CHEBI:49883"/>
        <note>4Fe-4S-S-AdoMet</note>
    </ligand>
</feature>
<evidence type="ECO:0000256" key="5">
    <source>
        <dbReference type="ARBA" id="ARBA00023014"/>
    </source>
</evidence>
<dbReference type="Gene3D" id="3.80.30.20">
    <property type="entry name" value="tm_1862 like domain"/>
    <property type="match status" value="1"/>
</dbReference>
<dbReference type="InterPro" id="IPR006638">
    <property type="entry name" value="Elp3/MiaA/NifB-like_rSAM"/>
</dbReference>
<dbReference type="InterPro" id="IPR022946">
    <property type="entry name" value="UPF0313"/>
</dbReference>
<dbReference type="Proteomes" id="UP001205506">
    <property type="component" value="Unassembled WGS sequence"/>
</dbReference>
<dbReference type="SFLD" id="SFLDS00029">
    <property type="entry name" value="Radical_SAM"/>
    <property type="match status" value="1"/>
</dbReference>
<dbReference type="RefSeq" id="WP_367398723.1">
    <property type="nucleotide sequence ID" value="NZ_JANDWU010000006.1"/>
</dbReference>
<dbReference type="InterPro" id="IPR007197">
    <property type="entry name" value="rSAM"/>
</dbReference>
<dbReference type="InterPro" id="IPR020612">
    <property type="entry name" value="Methylthiotransferase_CS"/>
</dbReference>
<dbReference type="InterPro" id="IPR023404">
    <property type="entry name" value="rSAM_horseshoe"/>
</dbReference>
<dbReference type="Pfam" id="PF11842">
    <property type="entry name" value="DUF3362"/>
    <property type="match status" value="1"/>
</dbReference>
<dbReference type="SFLD" id="SFLDG01069">
    <property type="entry name" value="UPF0313"/>
    <property type="match status" value="1"/>
</dbReference>
<keyword evidence="2 6" id="KW-0949">S-adenosyl-L-methionine</keyword>
<proteinExistence type="inferred from homology"/>
<organism evidence="9 10">
    <name type="scientific">Segatella copri</name>
    <dbReference type="NCBI Taxonomy" id="165179"/>
    <lineage>
        <taxon>Bacteria</taxon>
        <taxon>Pseudomonadati</taxon>
        <taxon>Bacteroidota</taxon>
        <taxon>Bacteroidia</taxon>
        <taxon>Bacteroidales</taxon>
        <taxon>Prevotellaceae</taxon>
        <taxon>Segatella</taxon>
    </lineage>
</organism>
<feature type="region of interest" description="Disordered" evidence="7">
    <location>
        <begin position="734"/>
        <end position="793"/>
    </location>
</feature>
<dbReference type="InterPro" id="IPR058240">
    <property type="entry name" value="rSAM_sf"/>
</dbReference>
<comment type="cofactor">
    <cofactor evidence="6">
        <name>[4Fe-4S] cluster</name>
        <dbReference type="ChEBI" id="CHEBI:49883"/>
    </cofactor>
    <text evidence="6">Binds 1 [4Fe-4S] cluster. The cluster is coordinated with 3 cysteines and an exchangeable S-adenosyl-L-methionine.</text>
</comment>
<dbReference type="GO" id="GO:0051539">
    <property type="term" value="F:4 iron, 4 sulfur cluster binding"/>
    <property type="evidence" value="ECO:0007669"/>
    <property type="project" value="UniProtKB-KW"/>
</dbReference>
<dbReference type="Pfam" id="PF08497">
    <property type="entry name" value="Radical_SAM_N"/>
    <property type="match status" value="1"/>
</dbReference>
<evidence type="ECO:0000256" key="3">
    <source>
        <dbReference type="ARBA" id="ARBA00022723"/>
    </source>
</evidence>
<feature type="domain" description="Radical SAM core" evidence="8">
    <location>
        <begin position="301"/>
        <end position="581"/>
    </location>
</feature>
<sequence>MDYKLTDFLPTTKKECELRGWDELDVILFSGDAYVDHPSFGPAILGRILEANGYRVAIVPQPDWHGDFRDFKKLGRPRLFFGVSPGAMDSMVNRYTANRRMRSEDAFSPDSRHDMRPDYPSIVYTQILKKLFPDVPVALGGIEASLRRISHYDYWKDELRKCILCDSGADLILYGMGERSIVELANAFAEGKTLSQIHEMPQVVFYCKESEIPGGFKDDDIILHSHEECLHNKKGQAENVRHLEEEANKMHAQRMIQEVDGKYVVVNPPFPLMTTEELDAAFDLPYTRLPHPKYKGKTIPAYEMIKFSVNLHRGCFGGCSFCTISAHQGKFVVCRSKESILKEVKKIIQMPDFKGYLSDLGGPSANMYGMHGKNQKACEVCKRPSCVNPQICPNLNTDHSKLLEIYHAVDALPGIKKSFIGSGVRYDLLLHKSKDEKVNQAAREYTRELITKHVSGRLKVAPEHTSPEVLKFMRKPSFDLFYEFKRIFDKINKEEGLNQQIIPYFISSHPGCHEEDMAELAVITKGLDFHLEQVQDFTPTPMTISTETWYTGYDPYTLEPVFSAKTQKEKLAQRMFFFWYKPEERRAIESELRRIGRADLIDKLYDRKSMGGSFKGKKTHYDDKAIGSTYDNPGVGKGAKGKRGAGRNASEPNAGKSRGRNASDRFAPKGYGNVGCYDEDKYLNEGRPLNGKPSRGNHSQKGSAQNISQGRSNNANANIRDAVAAARAELRSQKEQGAGFFKDKKKKSFNPNFDNDNHNRKNRYNSGDKNERGGRGNQGRGNQGRNEGRGRRR</sequence>
<dbReference type="PROSITE" id="PS01278">
    <property type="entry name" value="MTTASE_RADICAL"/>
    <property type="match status" value="1"/>
</dbReference>
<dbReference type="HAMAP" id="MF_01251">
    <property type="entry name" value="UPF0313"/>
    <property type="match status" value="1"/>
</dbReference>
<keyword evidence="1 6" id="KW-0004">4Fe-4S</keyword>
<comment type="similarity">
    <text evidence="6">Belongs to the UPF0313 family.</text>
</comment>
<accession>A0AAW5I6L1</accession>
<dbReference type="PANTHER" id="PTHR32331:SF0">
    <property type="entry name" value="UPF0313 PROTEIN YGIQ"/>
    <property type="match status" value="1"/>
</dbReference>
<dbReference type="GO" id="GO:0003824">
    <property type="term" value="F:catalytic activity"/>
    <property type="evidence" value="ECO:0007669"/>
    <property type="project" value="InterPro"/>
</dbReference>
<name>A0AAW5I6L1_9BACT</name>